<evidence type="ECO:0008006" key="3">
    <source>
        <dbReference type="Google" id="ProtNLM"/>
    </source>
</evidence>
<evidence type="ECO:0000256" key="1">
    <source>
        <dbReference type="SAM" id="MobiDB-lite"/>
    </source>
</evidence>
<gene>
    <name evidence="2" type="ORF">MGWOODY_Hyp885</name>
</gene>
<protein>
    <recommendedName>
        <fullName evidence="3">Cytoplasmic protein</fullName>
    </recommendedName>
</protein>
<name>A0A161JQE2_9ZZZZ</name>
<dbReference type="AlphaFoldDB" id="A0A161JQE2"/>
<proteinExistence type="predicted"/>
<feature type="region of interest" description="Disordered" evidence="1">
    <location>
        <begin position="176"/>
        <end position="225"/>
    </location>
</feature>
<organism evidence="2">
    <name type="scientific">hydrothermal vent metagenome</name>
    <dbReference type="NCBI Taxonomy" id="652676"/>
    <lineage>
        <taxon>unclassified sequences</taxon>
        <taxon>metagenomes</taxon>
        <taxon>ecological metagenomes</taxon>
    </lineage>
</organism>
<dbReference type="Pfam" id="PF06242">
    <property type="entry name" value="TrcR"/>
    <property type="match status" value="1"/>
</dbReference>
<dbReference type="EMBL" id="CZQD01000038">
    <property type="protein sequence ID" value="CUS57282.1"/>
    <property type="molecule type" value="Genomic_DNA"/>
</dbReference>
<reference evidence="2" key="1">
    <citation type="submission" date="2015-10" db="EMBL/GenBank/DDBJ databases">
        <authorList>
            <person name="Gilbert D.G."/>
        </authorList>
    </citation>
    <scope>NUCLEOTIDE SEQUENCE</scope>
</reference>
<accession>A0A161JQE2</accession>
<evidence type="ECO:0000313" key="2">
    <source>
        <dbReference type="EMBL" id="CUS57282.1"/>
    </source>
</evidence>
<feature type="compositionally biased region" description="Basic and acidic residues" evidence="1">
    <location>
        <begin position="176"/>
        <end position="187"/>
    </location>
</feature>
<sequence>MSDILMPKATAVWLLDNTSLTFTQIADFCGLHYLEVKGIADGDVAENMRGVDPIAGGMLSREEIRKGEGDEAYKLKKAASKIAHIPQPKRKGSRYTPVIRRQDKPDAVAWFIRNHPEVSDAQISKLIGTTKSTINNVRDKSHWNSPNIRPVDPVTLGLCTQIELDEVIAKSADKRRKLEAEKAEKFEGPGLAPAQDEASAYEPEEKPAEDNGGSVSADDIFKNFS</sequence>
<dbReference type="InterPro" id="IPR010421">
    <property type="entry name" value="TrcR"/>
</dbReference>